<feature type="transmembrane region" description="Helical" evidence="7">
    <location>
        <begin position="248"/>
        <end position="270"/>
    </location>
</feature>
<comment type="subcellular location">
    <subcellularLocation>
        <location evidence="1">Cell membrane</location>
        <topology evidence="1">Multi-pass membrane protein</topology>
    </subcellularLocation>
</comment>
<feature type="transmembrane region" description="Helical" evidence="7">
    <location>
        <begin position="164"/>
        <end position="186"/>
    </location>
</feature>
<dbReference type="RefSeq" id="WP_165013100.1">
    <property type="nucleotide sequence ID" value="NZ_JAALDL010000005.1"/>
</dbReference>
<feature type="transmembrane region" description="Helical" evidence="7">
    <location>
        <begin position="282"/>
        <end position="303"/>
    </location>
</feature>
<proteinExistence type="inferred from homology"/>
<dbReference type="Pfam" id="PF07670">
    <property type="entry name" value="Gate"/>
    <property type="match status" value="1"/>
</dbReference>
<keyword evidence="12" id="KW-1185">Reference proteome</keyword>
<dbReference type="PANTHER" id="PTHR10590:SF4">
    <property type="entry name" value="SOLUTE CARRIER FAMILY 28 MEMBER 3"/>
    <property type="match status" value="1"/>
</dbReference>
<organism evidence="11 12">
    <name type="scientific">Grimontia sedimenti</name>
    <dbReference type="NCBI Taxonomy" id="2711294"/>
    <lineage>
        <taxon>Bacteria</taxon>
        <taxon>Pseudomonadati</taxon>
        <taxon>Pseudomonadota</taxon>
        <taxon>Gammaproteobacteria</taxon>
        <taxon>Vibrionales</taxon>
        <taxon>Vibrionaceae</taxon>
        <taxon>Grimontia</taxon>
    </lineage>
</organism>
<sequence length="402" mass="42239">MQIIYSLAGVLALLACAYALSDSRRDINWRTVLGAFSLQAGFAALVLYFPLGQSLLGSISNGVSGLLAFADEGIGFVFGDLASGNFIFAVRVLPLIIFLSAIISLLYYLGIMQWLIKVIGGAIRRLLGTSQVESLAATSNIFLSQSESSLVIRPFLKNMTRSELFAIMVGGMASVAGSVLGGYAALGIELKYLIAASFMAAPGGLLMAKMLVPEREVAIEQENIELEKSADVNAVDALASGAMNGVKVAVAVGTMLIAFVSVIAMINAGFEIVGTWFGYEGLTLQLIFGYLFSPLAFAAGIPWSEALNAGALIGQKTILNEFVAFMDFVNVKDTLSEHSQIIVTFALCGFANIGSIAINLGSIGAMAPERRQDVAKLGFRAVVAATLANLMSAALAGVFIAL</sequence>
<keyword evidence="6 7" id="KW-0472">Membrane</keyword>
<evidence type="ECO:0000259" key="10">
    <source>
        <dbReference type="Pfam" id="PF07670"/>
    </source>
</evidence>
<feature type="transmembrane region" description="Helical" evidence="7">
    <location>
        <begin position="377"/>
        <end position="401"/>
    </location>
</feature>
<evidence type="ECO:0000256" key="3">
    <source>
        <dbReference type="ARBA" id="ARBA00022475"/>
    </source>
</evidence>
<feature type="domain" description="Concentrative nucleoside transporter C-terminal" evidence="9">
    <location>
        <begin position="192"/>
        <end position="397"/>
    </location>
</feature>
<gene>
    <name evidence="11" type="ORF">G5S52_09700</name>
</gene>
<evidence type="ECO:0000256" key="4">
    <source>
        <dbReference type="ARBA" id="ARBA00022692"/>
    </source>
</evidence>
<keyword evidence="4 7" id="KW-0812">Transmembrane</keyword>
<dbReference type="AlphaFoldDB" id="A0A6M1RK54"/>
<dbReference type="Proteomes" id="UP000473008">
    <property type="component" value="Unassembled WGS sequence"/>
</dbReference>
<comment type="similarity">
    <text evidence="2 7">Belongs to the concentrative nucleoside transporter (CNT) (TC 2.A.41) family.</text>
</comment>
<evidence type="ECO:0000259" key="8">
    <source>
        <dbReference type="Pfam" id="PF01773"/>
    </source>
</evidence>
<evidence type="ECO:0000256" key="2">
    <source>
        <dbReference type="ARBA" id="ARBA00009033"/>
    </source>
</evidence>
<evidence type="ECO:0000256" key="5">
    <source>
        <dbReference type="ARBA" id="ARBA00022989"/>
    </source>
</evidence>
<keyword evidence="7" id="KW-0813">Transport</keyword>
<name>A0A6M1RK54_9GAMM</name>
<dbReference type="Pfam" id="PF07662">
    <property type="entry name" value="Nucleos_tra2_C"/>
    <property type="match status" value="1"/>
</dbReference>
<dbReference type="GO" id="GO:0005886">
    <property type="term" value="C:plasma membrane"/>
    <property type="evidence" value="ECO:0007669"/>
    <property type="project" value="UniProtKB-SubCell"/>
</dbReference>
<feature type="transmembrane region" description="Helical" evidence="7">
    <location>
        <begin position="29"/>
        <end position="51"/>
    </location>
</feature>
<dbReference type="InterPro" id="IPR018270">
    <property type="entry name" value="C_nuclsd_transpt_met_bac"/>
</dbReference>
<dbReference type="Pfam" id="PF01773">
    <property type="entry name" value="Nucleos_tra2_N"/>
    <property type="match status" value="1"/>
</dbReference>
<dbReference type="InterPro" id="IPR011642">
    <property type="entry name" value="Gate_dom"/>
</dbReference>
<comment type="caution">
    <text evidence="7">Lacks conserved residue(s) required for the propagation of feature annotation.</text>
</comment>
<evidence type="ECO:0000256" key="7">
    <source>
        <dbReference type="RuleBase" id="RU362018"/>
    </source>
</evidence>
<keyword evidence="5 7" id="KW-1133">Transmembrane helix</keyword>
<evidence type="ECO:0000256" key="6">
    <source>
        <dbReference type="ARBA" id="ARBA00023136"/>
    </source>
</evidence>
<evidence type="ECO:0000256" key="1">
    <source>
        <dbReference type="ARBA" id="ARBA00004651"/>
    </source>
</evidence>
<feature type="transmembrane region" description="Helical" evidence="7">
    <location>
        <begin position="88"/>
        <end position="109"/>
    </location>
</feature>
<dbReference type="InterPro" id="IPR002668">
    <property type="entry name" value="CNT_N_dom"/>
</dbReference>
<dbReference type="GO" id="GO:0015293">
    <property type="term" value="F:symporter activity"/>
    <property type="evidence" value="ECO:0007669"/>
    <property type="project" value="TreeGrafter"/>
</dbReference>
<comment type="caution">
    <text evidence="11">The sequence shown here is derived from an EMBL/GenBank/DDBJ whole genome shotgun (WGS) entry which is preliminary data.</text>
</comment>
<feature type="transmembrane region" description="Helical" evidence="7">
    <location>
        <begin position="341"/>
        <end position="365"/>
    </location>
</feature>
<protein>
    <recommendedName>
        <fullName evidence="7">Nucleoside permease</fullName>
    </recommendedName>
</protein>
<evidence type="ECO:0000313" key="12">
    <source>
        <dbReference type="Proteomes" id="UP000473008"/>
    </source>
</evidence>
<evidence type="ECO:0000313" key="11">
    <source>
        <dbReference type="EMBL" id="NGN97919.1"/>
    </source>
</evidence>
<reference evidence="11 12" key="1">
    <citation type="submission" date="2020-02" db="EMBL/GenBank/DDBJ databases">
        <title>The draft genome of Grimontia sedimenta sp. nov., isolated from benthic sediments near coral reefs south of Kuwait.</title>
        <authorList>
            <person name="Mahmoud H.M."/>
            <person name="Jose L."/>
            <person name="Eapen S."/>
        </authorList>
    </citation>
    <scope>NUCLEOTIDE SEQUENCE [LARGE SCALE GENOMIC DNA]</scope>
    <source>
        <strain evidence="11 12">S25</strain>
    </source>
</reference>
<dbReference type="PANTHER" id="PTHR10590">
    <property type="entry name" value="SODIUM/NUCLEOSIDE COTRANSPORTER"/>
    <property type="match status" value="1"/>
</dbReference>
<dbReference type="InterPro" id="IPR008276">
    <property type="entry name" value="C_nuclsd_transpt"/>
</dbReference>
<dbReference type="NCBIfam" id="TIGR00804">
    <property type="entry name" value="nupC"/>
    <property type="match status" value="1"/>
</dbReference>
<evidence type="ECO:0000259" key="9">
    <source>
        <dbReference type="Pfam" id="PF07662"/>
    </source>
</evidence>
<dbReference type="EMBL" id="JAALDL010000005">
    <property type="protein sequence ID" value="NGN97919.1"/>
    <property type="molecule type" value="Genomic_DNA"/>
</dbReference>
<dbReference type="InterPro" id="IPR011657">
    <property type="entry name" value="CNT_C_dom"/>
</dbReference>
<accession>A0A6M1RK54</accession>
<feature type="domain" description="Concentrative nucleoside transporter N-terminal" evidence="8">
    <location>
        <begin position="8"/>
        <end position="81"/>
    </location>
</feature>
<feature type="domain" description="Nucleoside transporter/FeoB GTPase Gate" evidence="10">
    <location>
        <begin position="90"/>
        <end position="186"/>
    </location>
</feature>
<keyword evidence="3" id="KW-1003">Cell membrane</keyword>
<dbReference type="GO" id="GO:0005337">
    <property type="term" value="F:nucleoside transmembrane transporter activity"/>
    <property type="evidence" value="ECO:0007669"/>
    <property type="project" value="InterPro"/>
</dbReference>